<dbReference type="PANTHER" id="PTHR32108:SF5">
    <property type="entry name" value="DYNACTIN SUBUNIT 1-LIKE"/>
    <property type="match status" value="1"/>
</dbReference>
<evidence type="ECO:0008006" key="4">
    <source>
        <dbReference type="Google" id="ProtNLM"/>
    </source>
</evidence>
<feature type="region of interest" description="Disordered" evidence="1">
    <location>
        <begin position="134"/>
        <end position="154"/>
    </location>
</feature>
<sequence length="323" mass="37578">MKRYRHVTDMTPDKISLQNMEKNQSESFKQYAQRWREVVTQVQPPLLEKETTMLFINTLKAPFINHMLENATMSFSDIVISGEMIEKAVRSGKIDVRESTKRLTSKKNENEVDNVSVFSKGYHKPITMDQSRVITTSHQGPSRQESNSEPNLEKLQFTPIPMTYRELYQNLFNAHVVSPFYLEPVQPPCPKWYDTNAQCEYHAGITKHSIENCTTFKKLIERLIRMDIMKFDNPFGVENPLPNHADNGANTIIENAGKRIKKNIAEVKTPLKWVLKQMIDRGLIIQDLKEMPKGMRGYCEFHAEEGHEIHECRIQSFYTNPNR</sequence>
<gene>
    <name evidence="2" type="ORF">EPI10_029683</name>
</gene>
<dbReference type="AlphaFoldDB" id="A0A5B6V2M0"/>
<dbReference type="Proteomes" id="UP000325315">
    <property type="component" value="Unassembled WGS sequence"/>
</dbReference>
<comment type="caution">
    <text evidence="2">The sequence shown here is derived from an EMBL/GenBank/DDBJ whole genome shotgun (WGS) entry which is preliminary data.</text>
</comment>
<evidence type="ECO:0000256" key="1">
    <source>
        <dbReference type="SAM" id="MobiDB-lite"/>
    </source>
</evidence>
<evidence type="ECO:0000313" key="3">
    <source>
        <dbReference type="Proteomes" id="UP000325315"/>
    </source>
</evidence>
<protein>
    <recommendedName>
        <fullName evidence="4">Retrotransposon gag domain-containing protein</fullName>
    </recommendedName>
</protein>
<evidence type="ECO:0000313" key="2">
    <source>
        <dbReference type="EMBL" id="KAA3463270.1"/>
    </source>
</evidence>
<keyword evidence="3" id="KW-1185">Reference proteome</keyword>
<accession>A0A5B6V2M0</accession>
<feature type="compositionally biased region" description="Polar residues" evidence="1">
    <location>
        <begin position="134"/>
        <end position="150"/>
    </location>
</feature>
<dbReference type="OrthoDB" id="998149at2759"/>
<organism evidence="2 3">
    <name type="scientific">Gossypium australe</name>
    <dbReference type="NCBI Taxonomy" id="47621"/>
    <lineage>
        <taxon>Eukaryota</taxon>
        <taxon>Viridiplantae</taxon>
        <taxon>Streptophyta</taxon>
        <taxon>Embryophyta</taxon>
        <taxon>Tracheophyta</taxon>
        <taxon>Spermatophyta</taxon>
        <taxon>Magnoliopsida</taxon>
        <taxon>eudicotyledons</taxon>
        <taxon>Gunneridae</taxon>
        <taxon>Pentapetalae</taxon>
        <taxon>rosids</taxon>
        <taxon>malvids</taxon>
        <taxon>Malvales</taxon>
        <taxon>Malvaceae</taxon>
        <taxon>Malvoideae</taxon>
        <taxon>Gossypium</taxon>
    </lineage>
</organism>
<name>A0A5B6V2M0_9ROSI</name>
<proteinExistence type="predicted"/>
<dbReference type="PANTHER" id="PTHR32108">
    <property type="entry name" value="DNA-DIRECTED RNA POLYMERASE SUBUNIT ALPHA"/>
    <property type="match status" value="1"/>
</dbReference>
<dbReference type="EMBL" id="SMMG02000009">
    <property type="protein sequence ID" value="KAA3463270.1"/>
    <property type="molecule type" value="Genomic_DNA"/>
</dbReference>
<reference evidence="2" key="1">
    <citation type="submission" date="2019-08" db="EMBL/GenBank/DDBJ databases">
        <authorList>
            <person name="Liu F."/>
        </authorList>
    </citation>
    <scope>NUCLEOTIDE SEQUENCE [LARGE SCALE GENOMIC DNA]</scope>
    <source>
        <strain evidence="2">PA1801</strain>
        <tissue evidence="2">Leaf</tissue>
    </source>
</reference>